<dbReference type="EMBL" id="MU276324">
    <property type="protein sequence ID" value="KAI0039296.1"/>
    <property type="molecule type" value="Genomic_DNA"/>
</dbReference>
<reference evidence="1" key="1">
    <citation type="submission" date="2021-02" db="EMBL/GenBank/DDBJ databases">
        <authorList>
            <consortium name="DOE Joint Genome Institute"/>
            <person name="Ahrendt S."/>
            <person name="Looney B.P."/>
            <person name="Miyauchi S."/>
            <person name="Morin E."/>
            <person name="Drula E."/>
            <person name="Courty P.E."/>
            <person name="Chicoki N."/>
            <person name="Fauchery L."/>
            <person name="Kohler A."/>
            <person name="Kuo A."/>
            <person name="Labutti K."/>
            <person name="Pangilinan J."/>
            <person name="Lipzen A."/>
            <person name="Riley R."/>
            <person name="Andreopoulos W."/>
            <person name="He G."/>
            <person name="Johnson J."/>
            <person name="Barry K.W."/>
            <person name="Grigoriev I.V."/>
            <person name="Nagy L."/>
            <person name="Hibbett D."/>
            <person name="Henrissat B."/>
            <person name="Matheny P.B."/>
            <person name="Labbe J."/>
            <person name="Martin F."/>
        </authorList>
    </citation>
    <scope>NUCLEOTIDE SEQUENCE</scope>
    <source>
        <strain evidence="1">FP105234-sp</strain>
    </source>
</reference>
<dbReference type="Proteomes" id="UP000814033">
    <property type="component" value="Unassembled WGS sequence"/>
</dbReference>
<keyword evidence="2" id="KW-1185">Reference proteome</keyword>
<gene>
    <name evidence="1" type="ORF">FA95DRAFT_1612680</name>
</gene>
<accession>A0ACB8R596</accession>
<organism evidence="1 2">
    <name type="scientific">Auriscalpium vulgare</name>
    <dbReference type="NCBI Taxonomy" id="40419"/>
    <lineage>
        <taxon>Eukaryota</taxon>
        <taxon>Fungi</taxon>
        <taxon>Dikarya</taxon>
        <taxon>Basidiomycota</taxon>
        <taxon>Agaricomycotina</taxon>
        <taxon>Agaricomycetes</taxon>
        <taxon>Russulales</taxon>
        <taxon>Auriscalpiaceae</taxon>
        <taxon>Auriscalpium</taxon>
    </lineage>
</organism>
<protein>
    <submittedName>
        <fullName evidence="1">Uncharacterized protein</fullName>
    </submittedName>
</protein>
<proteinExistence type="predicted"/>
<evidence type="ECO:0000313" key="2">
    <source>
        <dbReference type="Proteomes" id="UP000814033"/>
    </source>
</evidence>
<comment type="caution">
    <text evidence="1">The sequence shown here is derived from an EMBL/GenBank/DDBJ whole genome shotgun (WGS) entry which is preliminary data.</text>
</comment>
<name>A0ACB8R596_9AGAM</name>
<sequence length="237" mass="24654">MGIALKEIHRLTGWVGSFTLGGPMPGEDGVLESLSIHTGMADRKSFKSEYAGFKDNVEKPFVEYLHQIFPQDGPDGRQSTRSSSAGAAVQSDSAATTTAATTPTMDAAAQANAEAASAAGAADTPAVSGSAPPAMNPSRTPTDEQRLANIGRLQATIDALGLRGAGSKLIAELGPKEKVPKKVSKAKDKSKGSKPSLRSAGKRLSVDDLDEATLAELDADPEANEDLDDIWETLPPL</sequence>
<evidence type="ECO:0000313" key="1">
    <source>
        <dbReference type="EMBL" id="KAI0039296.1"/>
    </source>
</evidence>
<reference evidence="1" key="2">
    <citation type="journal article" date="2022" name="New Phytol.">
        <title>Evolutionary transition to the ectomycorrhizal habit in the genomes of a hyperdiverse lineage of mushroom-forming fungi.</title>
        <authorList>
            <person name="Looney B."/>
            <person name="Miyauchi S."/>
            <person name="Morin E."/>
            <person name="Drula E."/>
            <person name="Courty P.E."/>
            <person name="Kohler A."/>
            <person name="Kuo A."/>
            <person name="LaButti K."/>
            <person name="Pangilinan J."/>
            <person name="Lipzen A."/>
            <person name="Riley R."/>
            <person name="Andreopoulos W."/>
            <person name="He G."/>
            <person name="Johnson J."/>
            <person name="Nolan M."/>
            <person name="Tritt A."/>
            <person name="Barry K.W."/>
            <person name="Grigoriev I.V."/>
            <person name="Nagy L.G."/>
            <person name="Hibbett D."/>
            <person name="Henrissat B."/>
            <person name="Matheny P.B."/>
            <person name="Labbe J."/>
            <person name="Martin F.M."/>
        </authorList>
    </citation>
    <scope>NUCLEOTIDE SEQUENCE</scope>
    <source>
        <strain evidence="1">FP105234-sp</strain>
    </source>
</reference>